<gene>
    <name evidence="4" type="ORF">M8C21_000918</name>
</gene>
<feature type="domain" description="UBX" evidence="3">
    <location>
        <begin position="274"/>
        <end position="353"/>
    </location>
</feature>
<reference evidence="4" key="1">
    <citation type="submission" date="2022-06" db="EMBL/GenBank/DDBJ databases">
        <title>Uncovering the hologenomic basis of an extraordinary plant invasion.</title>
        <authorList>
            <person name="Bieker V.C."/>
            <person name="Martin M.D."/>
            <person name="Gilbert T."/>
            <person name="Hodgins K."/>
            <person name="Battlay P."/>
            <person name="Petersen B."/>
            <person name="Wilson J."/>
        </authorList>
    </citation>
    <scope>NUCLEOTIDE SEQUENCE</scope>
    <source>
        <strain evidence="4">AA19_3_7</strain>
        <tissue evidence="4">Leaf</tissue>
    </source>
</reference>
<dbReference type="SUPFAM" id="SSF52833">
    <property type="entry name" value="Thioredoxin-like"/>
    <property type="match status" value="1"/>
</dbReference>
<sequence>MVLANPHTMARAKMSSPLDMFETSCTRLVRRMINLPRAVSRAMDQGLDLMTVVGQRRNHHQFPPPNVPLHHHPTPYQPTNNVQSNWDFLACFEQQFGVTHPFFYACRFVEVLKMAQDEHKFVFLYLHSPDHPFTPPFCKDTLCSEVVVQFLDANFVSWGGVATSGEGMHLASMVQPTTFPFCAVVARGLDDSVVVVQKLEGLVTPEELVETLQTTLEEQGYAFDSVRAKNEEKRRDDIRLRQEQDAAYAASLKADQEKVTKHQKKPQHQDNANPNAQDIQILIRFPNGERKQRVFSQRDKIEAIFKFIDSLGVLEVGRDYRLVSSFPRKVYGVDQMKMSLKDAEFGHEATLFIELV</sequence>
<dbReference type="GO" id="GO:0036503">
    <property type="term" value="P:ERAD pathway"/>
    <property type="evidence" value="ECO:0007669"/>
    <property type="project" value="TreeGrafter"/>
</dbReference>
<keyword evidence="5" id="KW-1185">Reference proteome</keyword>
<evidence type="ECO:0000256" key="1">
    <source>
        <dbReference type="ARBA" id="ARBA00022786"/>
    </source>
</evidence>
<evidence type="ECO:0000259" key="3">
    <source>
        <dbReference type="PROSITE" id="PS50033"/>
    </source>
</evidence>
<proteinExistence type="predicted"/>
<dbReference type="PANTHER" id="PTHR23322:SF71">
    <property type="entry name" value="UBIQUITIN-ASSOCIATED (UBA) PROTEIN-RELATED"/>
    <property type="match status" value="1"/>
</dbReference>
<dbReference type="InterPro" id="IPR029071">
    <property type="entry name" value="Ubiquitin-like_domsf"/>
</dbReference>
<accession>A0AAD5BMD1</accession>
<evidence type="ECO:0000256" key="2">
    <source>
        <dbReference type="SAM" id="MobiDB-lite"/>
    </source>
</evidence>
<organism evidence="4 5">
    <name type="scientific">Ambrosia artemisiifolia</name>
    <name type="common">Common ragweed</name>
    <dbReference type="NCBI Taxonomy" id="4212"/>
    <lineage>
        <taxon>Eukaryota</taxon>
        <taxon>Viridiplantae</taxon>
        <taxon>Streptophyta</taxon>
        <taxon>Embryophyta</taxon>
        <taxon>Tracheophyta</taxon>
        <taxon>Spermatophyta</taxon>
        <taxon>Magnoliopsida</taxon>
        <taxon>eudicotyledons</taxon>
        <taxon>Gunneridae</taxon>
        <taxon>Pentapetalae</taxon>
        <taxon>asterids</taxon>
        <taxon>campanulids</taxon>
        <taxon>Asterales</taxon>
        <taxon>Asteraceae</taxon>
        <taxon>Asteroideae</taxon>
        <taxon>Heliantheae alliance</taxon>
        <taxon>Heliantheae</taxon>
        <taxon>Ambrosia</taxon>
    </lineage>
</organism>
<feature type="region of interest" description="Disordered" evidence="2">
    <location>
        <begin position="251"/>
        <end position="275"/>
    </location>
</feature>
<evidence type="ECO:0000313" key="4">
    <source>
        <dbReference type="EMBL" id="KAI7725955.1"/>
    </source>
</evidence>
<dbReference type="GO" id="GO:0043130">
    <property type="term" value="F:ubiquitin binding"/>
    <property type="evidence" value="ECO:0007669"/>
    <property type="project" value="TreeGrafter"/>
</dbReference>
<protein>
    <recommendedName>
        <fullName evidence="3">UBX domain-containing protein</fullName>
    </recommendedName>
</protein>
<dbReference type="Pfam" id="PF21021">
    <property type="entry name" value="FAF1"/>
    <property type="match status" value="1"/>
</dbReference>
<dbReference type="InterPro" id="IPR006577">
    <property type="entry name" value="UAS"/>
</dbReference>
<comment type="caution">
    <text evidence="4">The sequence shown here is derived from an EMBL/GenBank/DDBJ whole genome shotgun (WGS) entry which is preliminary data.</text>
</comment>
<dbReference type="SUPFAM" id="SSF54236">
    <property type="entry name" value="Ubiquitin-like"/>
    <property type="match status" value="1"/>
</dbReference>
<dbReference type="PROSITE" id="PS50033">
    <property type="entry name" value="UBX"/>
    <property type="match status" value="1"/>
</dbReference>
<dbReference type="CDD" id="cd01767">
    <property type="entry name" value="UBX"/>
    <property type="match status" value="1"/>
</dbReference>
<dbReference type="Gene3D" id="3.10.20.90">
    <property type="entry name" value="Phosphatidylinositol 3-kinase Catalytic Subunit, Chain A, domain 1"/>
    <property type="match status" value="1"/>
</dbReference>
<dbReference type="InterPro" id="IPR049483">
    <property type="entry name" value="FAF1_2-like_UAS"/>
</dbReference>
<keyword evidence="1" id="KW-0833">Ubl conjugation pathway</keyword>
<dbReference type="AlphaFoldDB" id="A0AAD5BMD1"/>
<dbReference type="Proteomes" id="UP001206925">
    <property type="component" value="Unassembled WGS sequence"/>
</dbReference>
<dbReference type="Gene3D" id="3.40.30.10">
    <property type="entry name" value="Glutaredoxin"/>
    <property type="match status" value="1"/>
</dbReference>
<dbReference type="InterPro" id="IPR001012">
    <property type="entry name" value="UBX_dom"/>
</dbReference>
<dbReference type="Pfam" id="PF00789">
    <property type="entry name" value="UBX"/>
    <property type="match status" value="1"/>
</dbReference>
<dbReference type="InterPro" id="IPR050730">
    <property type="entry name" value="UBX_domain-protein"/>
</dbReference>
<dbReference type="InterPro" id="IPR036249">
    <property type="entry name" value="Thioredoxin-like_sf"/>
</dbReference>
<dbReference type="CDD" id="cd02958">
    <property type="entry name" value="UAS"/>
    <property type="match status" value="1"/>
</dbReference>
<name>A0AAD5BMD1_AMBAR</name>
<evidence type="ECO:0000313" key="5">
    <source>
        <dbReference type="Proteomes" id="UP001206925"/>
    </source>
</evidence>
<dbReference type="GO" id="GO:0005783">
    <property type="term" value="C:endoplasmic reticulum"/>
    <property type="evidence" value="ECO:0007669"/>
    <property type="project" value="TreeGrafter"/>
</dbReference>
<dbReference type="PANTHER" id="PTHR23322">
    <property type="entry name" value="FAS-ASSOCIATED PROTEIN"/>
    <property type="match status" value="1"/>
</dbReference>
<dbReference type="EMBL" id="JAMZMK010011807">
    <property type="protein sequence ID" value="KAI7725955.1"/>
    <property type="molecule type" value="Genomic_DNA"/>
</dbReference>
<dbReference type="SMART" id="SM00594">
    <property type="entry name" value="UAS"/>
    <property type="match status" value="1"/>
</dbReference>